<dbReference type="EMBL" id="WKFB01000259">
    <property type="protein sequence ID" value="KAF6729273.1"/>
    <property type="molecule type" value="Genomic_DNA"/>
</dbReference>
<protein>
    <submittedName>
        <fullName evidence="2">Uncharacterized protein</fullName>
    </submittedName>
</protein>
<proteinExistence type="predicted"/>
<evidence type="ECO:0000313" key="2">
    <source>
        <dbReference type="EMBL" id="KAF6729273.1"/>
    </source>
</evidence>
<sequence>MQVSSPSQQPLTFLKTHNTQRSPLLTDVPGGKKALKNSHRWCYTPPASVTSQTVPHAACPPRTPVPLICFLEAGGSPKTHLSPSFHADVYRSAPSVSGQHQHHTAHFNL</sequence>
<name>A0A834CIS1_ORYME</name>
<dbReference type="AlphaFoldDB" id="A0A834CIS1"/>
<reference evidence="2" key="1">
    <citation type="journal article" name="BMC Genomics">
        <title>Long-read sequencing and de novo genome assembly of marine medaka (Oryzias melastigma).</title>
        <authorList>
            <person name="Liang P."/>
            <person name="Saqib H.S.A."/>
            <person name="Ni X."/>
            <person name="Shen Y."/>
        </authorList>
    </citation>
    <scope>NUCLEOTIDE SEQUENCE</scope>
    <source>
        <strain evidence="2">Bigg-433</strain>
    </source>
</reference>
<feature type="region of interest" description="Disordered" evidence="1">
    <location>
        <begin position="1"/>
        <end position="30"/>
    </location>
</feature>
<evidence type="ECO:0000256" key="1">
    <source>
        <dbReference type="SAM" id="MobiDB-lite"/>
    </source>
</evidence>
<feature type="compositionally biased region" description="Polar residues" evidence="1">
    <location>
        <begin position="1"/>
        <end position="23"/>
    </location>
</feature>
<accession>A0A834CIS1</accession>
<gene>
    <name evidence="2" type="ORF">FQA47_020861</name>
</gene>
<comment type="caution">
    <text evidence="2">The sequence shown here is derived from an EMBL/GenBank/DDBJ whole genome shotgun (WGS) entry which is preliminary data.</text>
</comment>
<dbReference type="Proteomes" id="UP000646548">
    <property type="component" value="Unassembled WGS sequence"/>
</dbReference>
<organism evidence="2 3">
    <name type="scientific">Oryzias melastigma</name>
    <name type="common">Marine medaka</name>
    <dbReference type="NCBI Taxonomy" id="30732"/>
    <lineage>
        <taxon>Eukaryota</taxon>
        <taxon>Metazoa</taxon>
        <taxon>Chordata</taxon>
        <taxon>Craniata</taxon>
        <taxon>Vertebrata</taxon>
        <taxon>Euteleostomi</taxon>
        <taxon>Actinopterygii</taxon>
        <taxon>Neopterygii</taxon>
        <taxon>Teleostei</taxon>
        <taxon>Neoteleostei</taxon>
        <taxon>Acanthomorphata</taxon>
        <taxon>Ovalentaria</taxon>
        <taxon>Atherinomorphae</taxon>
        <taxon>Beloniformes</taxon>
        <taxon>Adrianichthyidae</taxon>
        <taxon>Oryziinae</taxon>
        <taxon>Oryzias</taxon>
    </lineage>
</organism>
<evidence type="ECO:0000313" key="3">
    <source>
        <dbReference type="Proteomes" id="UP000646548"/>
    </source>
</evidence>